<evidence type="ECO:0008006" key="4">
    <source>
        <dbReference type="Google" id="ProtNLM"/>
    </source>
</evidence>
<proteinExistence type="predicted"/>
<gene>
    <name evidence="2" type="ORF">CK203_008106</name>
</gene>
<accession>A0A438KNI5</accession>
<name>A0A438KNI5_VITVI</name>
<evidence type="ECO:0000256" key="1">
    <source>
        <dbReference type="SAM" id="MobiDB-lite"/>
    </source>
</evidence>
<dbReference type="AlphaFoldDB" id="A0A438KNI5"/>
<organism evidence="2 3">
    <name type="scientific">Vitis vinifera</name>
    <name type="common">Grape</name>
    <dbReference type="NCBI Taxonomy" id="29760"/>
    <lineage>
        <taxon>Eukaryota</taxon>
        <taxon>Viridiplantae</taxon>
        <taxon>Streptophyta</taxon>
        <taxon>Embryophyta</taxon>
        <taxon>Tracheophyta</taxon>
        <taxon>Spermatophyta</taxon>
        <taxon>Magnoliopsida</taxon>
        <taxon>eudicotyledons</taxon>
        <taxon>Gunneridae</taxon>
        <taxon>Pentapetalae</taxon>
        <taxon>rosids</taxon>
        <taxon>Vitales</taxon>
        <taxon>Vitaceae</taxon>
        <taxon>Viteae</taxon>
        <taxon>Vitis</taxon>
    </lineage>
</organism>
<sequence>MKNGLKKQFEEESRSEESSNTDDALLEEALRYETASTPIGLLVLGSPASPSSFSGQTPLGEYYDFSGAGWEIAQGETPCRNVNGSGSTKKKTVTRWELMEVNNGSNGESGEELCLVHTMPQEVTGWEEVNWEDSDLARFSKFLGFSTKSLEKDILDFLVKIRKRRERVHSKVLLEKLKFERELKRVECSINYEGGRSRSVVSKKEGARFWKSNEVKVAELECCSLRGKGRMEMDVSHLLFANDTIIFCKAKKEYLTSLSWILAWFKVASGLRINLAKSELIPVGEVEEIEEMTVELGCKVGSLP</sequence>
<protein>
    <recommendedName>
        <fullName evidence="4">Reverse transcriptase domain-containing protein</fullName>
    </recommendedName>
</protein>
<comment type="caution">
    <text evidence="2">The sequence shown here is derived from an EMBL/GenBank/DDBJ whole genome shotgun (WGS) entry which is preliminary data.</text>
</comment>
<reference evidence="2 3" key="1">
    <citation type="journal article" date="2018" name="PLoS Genet.">
        <title>Population sequencing reveals clonal diversity and ancestral inbreeding in the grapevine cultivar Chardonnay.</title>
        <authorList>
            <person name="Roach M.J."/>
            <person name="Johnson D.L."/>
            <person name="Bohlmann J."/>
            <person name="van Vuuren H.J."/>
            <person name="Jones S.J."/>
            <person name="Pretorius I.S."/>
            <person name="Schmidt S.A."/>
            <person name="Borneman A.R."/>
        </authorList>
    </citation>
    <scope>NUCLEOTIDE SEQUENCE [LARGE SCALE GENOMIC DNA]</scope>
    <source>
        <strain evidence="3">cv. Chardonnay</strain>
        <tissue evidence="2">Leaf</tissue>
    </source>
</reference>
<feature type="compositionally biased region" description="Basic and acidic residues" evidence="1">
    <location>
        <begin position="7"/>
        <end position="17"/>
    </location>
</feature>
<feature type="region of interest" description="Disordered" evidence="1">
    <location>
        <begin position="1"/>
        <end position="24"/>
    </location>
</feature>
<dbReference type="EMBL" id="QGNW01000002">
    <property type="protein sequence ID" value="RVX22766.1"/>
    <property type="molecule type" value="Genomic_DNA"/>
</dbReference>
<dbReference type="Proteomes" id="UP000288805">
    <property type="component" value="Unassembled WGS sequence"/>
</dbReference>
<evidence type="ECO:0000313" key="3">
    <source>
        <dbReference type="Proteomes" id="UP000288805"/>
    </source>
</evidence>
<evidence type="ECO:0000313" key="2">
    <source>
        <dbReference type="EMBL" id="RVX22766.1"/>
    </source>
</evidence>